<dbReference type="PRINTS" id="PR00723">
    <property type="entry name" value="SUBTILISIN"/>
</dbReference>
<feature type="transmembrane region" description="Helical" evidence="4">
    <location>
        <begin position="284"/>
        <end position="305"/>
    </location>
</feature>
<keyword evidence="2" id="KW-0378">Hydrolase</keyword>
<accession>A0AAV9HXM6</accession>
<name>A0AAV9HXM6_9PEZI</name>
<dbReference type="InterPro" id="IPR000209">
    <property type="entry name" value="Peptidase_S8/S53_dom"/>
</dbReference>
<reference evidence="6" key="2">
    <citation type="submission" date="2023-06" db="EMBL/GenBank/DDBJ databases">
        <authorList>
            <consortium name="Lawrence Berkeley National Laboratory"/>
            <person name="Mondo S.J."/>
            <person name="Hensen N."/>
            <person name="Bonometti L."/>
            <person name="Westerberg I."/>
            <person name="Brannstrom I.O."/>
            <person name="Guillou S."/>
            <person name="Cros-Aarteil S."/>
            <person name="Calhoun S."/>
            <person name="Haridas S."/>
            <person name="Kuo A."/>
            <person name="Pangilinan J."/>
            <person name="Riley R."/>
            <person name="Labutti K."/>
            <person name="Andreopoulos B."/>
            <person name="Lipzen A."/>
            <person name="Chen C."/>
            <person name="Yanf M."/>
            <person name="Daum C."/>
            <person name="Ng V."/>
            <person name="Clum A."/>
            <person name="Steindorff A."/>
            <person name="Ohm R."/>
            <person name="Martin F."/>
            <person name="Silar P."/>
            <person name="Natvig D."/>
            <person name="Lalanne C."/>
            <person name="Gautier V."/>
            <person name="Ament-Velasquez S.L."/>
            <person name="Kruys A."/>
            <person name="Hutchinson M.I."/>
            <person name="Powell A.J."/>
            <person name="Barry K."/>
            <person name="Miller A.N."/>
            <person name="Grigoriev I.V."/>
            <person name="Debuchy R."/>
            <person name="Gladieux P."/>
            <person name="Thoren M.H."/>
            <person name="Johannesson H."/>
        </authorList>
    </citation>
    <scope>NUCLEOTIDE SEQUENCE</scope>
    <source>
        <strain evidence="6">PSN324</strain>
    </source>
</reference>
<dbReference type="EMBL" id="MU864954">
    <property type="protein sequence ID" value="KAK4463896.1"/>
    <property type="molecule type" value="Genomic_DNA"/>
</dbReference>
<evidence type="ECO:0000256" key="3">
    <source>
        <dbReference type="ARBA" id="ARBA00022825"/>
    </source>
</evidence>
<keyword evidence="4" id="KW-1133">Transmembrane helix</keyword>
<reference evidence="6" key="1">
    <citation type="journal article" date="2023" name="Mol. Phylogenet. Evol.">
        <title>Genome-scale phylogeny and comparative genomics of the fungal order Sordariales.</title>
        <authorList>
            <person name="Hensen N."/>
            <person name="Bonometti L."/>
            <person name="Westerberg I."/>
            <person name="Brannstrom I.O."/>
            <person name="Guillou S."/>
            <person name="Cros-Aarteil S."/>
            <person name="Calhoun S."/>
            <person name="Haridas S."/>
            <person name="Kuo A."/>
            <person name="Mondo S."/>
            <person name="Pangilinan J."/>
            <person name="Riley R."/>
            <person name="LaButti K."/>
            <person name="Andreopoulos B."/>
            <person name="Lipzen A."/>
            <person name="Chen C."/>
            <person name="Yan M."/>
            <person name="Daum C."/>
            <person name="Ng V."/>
            <person name="Clum A."/>
            <person name="Steindorff A."/>
            <person name="Ohm R.A."/>
            <person name="Martin F."/>
            <person name="Silar P."/>
            <person name="Natvig D.O."/>
            <person name="Lalanne C."/>
            <person name="Gautier V."/>
            <person name="Ament-Velasquez S.L."/>
            <person name="Kruys A."/>
            <person name="Hutchinson M.I."/>
            <person name="Powell A.J."/>
            <person name="Barry K."/>
            <person name="Miller A.N."/>
            <person name="Grigoriev I.V."/>
            <person name="Debuchy R."/>
            <person name="Gladieux P."/>
            <person name="Hiltunen Thoren M."/>
            <person name="Johannesson H."/>
        </authorList>
    </citation>
    <scope>NUCLEOTIDE SEQUENCE</scope>
    <source>
        <strain evidence="6">PSN324</strain>
    </source>
</reference>
<keyword evidence="4" id="KW-0472">Membrane</keyword>
<evidence type="ECO:0000256" key="2">
    <source>
        <dbReference type="ARBA" id="ARBA00022801"/>
    </source>
</evidence>
<comment type="caution">
    <text evidence="6">The sequence shown here is derived from an EMBL/GenBank/DDBJ whole genome shotgun (WGS) entry which is preliminary data.</text>
</comment>
<evidence type="ECO:0000256" key="1">
    <source>
        <dbReference type="ARBA" id="ARBA00022670"/>
    </source>
</evidence>
<protein>
    <submittedName>
        <fullName evidence="6">Peptidase S8/S53 domain-containing protein</fullName>
    </submittedName>
</protein>
<keyword evidence="7" id="KW-1185">Reference proteome</keyword>
<dbReference type="InterPro" id="IPR015500">
    <property type="entry name" value="Peptidase_S8_subtilisin-rel"/>
</dbReference>
<dbReference type="SUPFAM" id="SSF52743">
    <property type="entry name" value="Subtilisin-like"/>
    <property type="match status" value="1"/>
</dbReference>
<evidence type="ECO:0000313" key="6">
    <source>
        <dbReference type="EMBL" id="KAK4463896.1"/>
    </source>
</evidence>
<dbReference type="Proteomes" id="UP001321749">
    <property type="component" value="Unassembled WGS sequence"/>
</dbReference>
<evidence type="ECO:0000313" key="7">
    <source>
        <dbReference type="Proteomes" id="UP001321749"/>
    </source>
</evidence>
<keyword evidence="4" id="KW-0812">Transmembrane</keyword>
<dbReference type="GO" id="GO:0006508">
    <property type="term" value="P:proteolysis"/>
    <property type="evidence" value="ECO:0007669"/>
    <property type="project" value="UniProtKB-KW"/>
</dbReference>
<organism evidence="6 7">
    <name type="scientific">Cladorrhinum samala</name>
    <dbReference type="NCBI Taxonomy" id="585594"/>
    <lineage>
        <taxon>Eukaryota</taxon>
        <taxon>Fungi</taxon>
        <taxon>Dikarya</taxon>
        <taxon>Ascomycota</taxon>
        <taxon>Pezizomycotina</taxon>
        <taxon>Sordariomycetes</taxon>
        <taxon>Sordariomycetidae</taxon>
        <taxon>Sordariales</taxon>
        <taxon>Podosporaceae</taxon>
        <taxon>Cladorrhinum</taxon>
    </lineage>
</organism>
<proteinExistence type="predicted"/>
<dbReference type="Pfam" id="PF00082">
    <property type="entry name" value="Peptidase_S8"/>
    <property type="match status" value="1"/>
</dbReference>
<sequence>MDNPPHKKDEYAHTRARACSSRMEREDELEFCVDTKSRGYSSNSQPGNSISVFSYTNEQWFEEMGKLRDLLEPEVGASDQLKIAIIDTGLNVNQDVIRSQIEFRDFVEPENTGLKDGDRHGTEMFMTIREVMREVSKNVEFLVARAWETQKIPSERPKYLQLVSRITEAITWVGSRKVDIILMSWGFGDDEPRIRSAIEGIPGKPLIAVASGNFGASERVLFPARMELDGAAVTAVFSATSFNKNSRQLNHLPLQGGNNFAILGEDVMFRDPTNPAVVVKGKKLTGTSVAAAIFAGFAGFLLLFARCELSDRDDGRLRETDTGKKA</sequence>
<dbReference type="GO" id="GO:0004252">
    <property type="term" value="F:serine-type endopeptidase activity"/>
    <property type="evidence" value="ECO:0007669"/>
    <property type="project" value="InterPro"/>
</dbReference>
<keyword evidence="1" id="KW-0645">Protease</keyword>
<feature type="domain" description="Peptidase S8/S53" evidence="5">
    <location>
        <begin position="80"/>
        <end position="302"/>
    </location>
</feature>
<keyword evidence="3" id="KW-0720">Serine protease</keyword>
<evidence type="ECO:0000259" key="5">
    <source>
        <dbReference type="Pfam" id="PF00082"/>
    </source>
</evidence>
<dbReference type="AlphaFoldDB" id="A0AAV9HXM6"/>
<evidence type="ECO:0000256" key="4">
    <source>
        <dbReference type="SAM" id="Phobius"/>
    </source>
</evidence>
<dbReference type="Gene3D" id="3.40.50.200">
    <property type="entry name" value="Peptidase S8/S53 domain"/>
    <property type="match status" value="1"/>
</dbReference>
<gene>
    <name evidence="6" type="ORF">QBC42DRAFT_345116</name>
</gene>
<dbReference type="InterPro" id="IPR036852">
    <property type="entry name" value="Peptidase_S8/S53_dom_sf"/>
</dbReference>